<comment type="caution">
    <text evidence="1">The sequence shown here is derived from an EMBL/GenBank/DDBJ whole genome shotgun (WGS) entry which is preliminary data.</text>
</comment>
<organism evidence="1 2">
    <name type="scientific">Streptococcus ratti</name>
    <dbReference type="NCBI Taxonomy" id="1341"/>
    <lineage>
        <taxon>Bacteria</taxon>
        <taxon>Bacillati</taxon>
        <taxon>Bacillota</taxon>
        <taxon>Bacilli</taxon>
        <taxon>Lactobacillales</taxon>
        <taxon>Streptococcaceae</taxon>
        <taxon>Streptococcus</taxon>
    </lineage>
</organism>
<dbReference type="AlphaFoldDB" id="A0A7X9LF25"/>
<protein>
    <submittedName>
        <fullName evidence="1">Sucrose phosphorylase</fullName>
    </submittedName>
</protein>
<feature type="non-terminal residue" evidence="1">
    <location>
        <position position="1"/>
    </location>
</feature>
<name>A0A7X9LF25_STRRT</name>
<dbReference type="EMBL" id="JABASA010000041">
    <property type="protein sequence ID" value="NMD50026.1"/>
    <property type="molecule type" value="Genomic_DNA"/>
</dbReference>
<reference evidence="1 2" key="1">
    <citation type="submission" date="2020-04" db="EMBL/GenBank/DDBJ databases">
        <title>MicrobeNet Type strains.</title>
        <authorList>
            <person name="Nicholson A.C."/>
        </authorList>
    </citation>
    <scope>NUCLEOTIDE SEQUENCE [LARGE SCALE GENOMIC DNA]</scope>
    <source>
        <strain evidence="1 2">DSM 22768</strain>
    </source>
</reference>
<dbReference type="Proteomes" id="UP000532121">
    <property type="component" value="Unassembled WGS sequence"/>
</dbReference>
<sequence length="100" mass="11443">LDLLESTKEGRNINRHYYTKEEIAQEVERPIVKALLKLFTYRNQSEAFDLDGGIEVETPDEATIIIKRHNKAGSHVAQAEINLKALTYSVTENHQTVTFE</sequence>
<evidence type="ECO:0000313" key="1">
    <source>
        <dbReference type="EMBL" id="NMD50026.1"/>
    </source>
</evidence>
<evidence type="ECO:0000313" key="2">
    <source>
        <dbReference type="Proteomes" id="UP000532121"/>
    </source>
</evidence>
<accession>A0A7X9LF25</accession>
<gene>
    <name evidence="1" type="ORF">HHO37_10365</name>
</gene>
<proteinExistence type="predicted"/>